<dbReference type="Pfam" id="PF23598">
    <property type="entry name" value="LRR_14"/>
    <property type="match status" value="1"/>
</dbReference>
<keyword evidence="4" id="KW-0611">Plant defense</keyword>
<reference evidence="9 10" key="1">
    <citation type="journal article" date="2021" name="bioRxiv">
        <title>Chromosome-scale and haplotype-resolved genome assembly of a tetraploid potato cultivar.</title>
        <authorList>
            <person name="Sun H."/>
            <person name="Jiao W.-B."/>
            <person name="Krause K."/>
            <person name="Campoy J.A."/>
            <person name="Goel M."/>
            <person name="Folz-Donahue K."/>
            <person name="Kukat C."/>
            <person name="Huettel B."/>
            <person name="Schneeberger K."/>
        </authorList>
    </citation>
    <scope>NUCLEOTIDE SEQUENCE [LARGE SCALE GENOMIC DNA]</scope>
    <source>
        <strain evidence="9">SolTubOtavaFocal</strain>
        <tissue evidence="9">Leaves</tissue>
    </source>
</reference>
<dbReference type="InterPro" id="IPR055414">
    <property type="entry name" value="LRR_R13L4/SHOC2-like"/>
</dbReference>
<dbReference type="InterPro" id="IPR044974">
    <property type="entry name" value="Disease_R_plants"/>
</dbReference>
<keyword evidence="10" id="KW-1185">Reference proteome</keyword>
<dbReference type="Gene3D" id="1.10.8.430">
    <property type="entry name" value="Helical domain of apoptotic protease-activating factors"/>
    <property type="match status" value="1"/>
</dbReference>
<dbReference type="EMBL" id="JAIVGD010000013">
    <property type="protein sequence ID" value="KAH0763480.1"/>
    <property type="molecule type" value="Genomic_DNA"/>
</dbReference>
<evidence type="ECO:0000256" key="2">
    <source>
        <dbReference type="ARBA" id="ARBA00022614"/>
    </source>
</evidence>
<dbReference type="SUPFAM" id="SSF52540">
    <property type="entry name" value="P-loop containing nucleoside triphosphate hydrolases"/>
    <property type="match status" value="1"/>
</dbReference>
<keyword evidence="3" id="KW-0677">Repeat</keyword>
<sequence>MSEIVLRSAGERLENLLSEETARLDRSVKEDLDFILSELNSRYIFLKERNRVNEIENRVRIIEELSYQIEDKIESSKTWRSLSSSIQKIKSKMETILKQIDNIEVNTSLPLPNQITDIIGLEKDIEQVCRSLLSNYSSFSSSSSSSSSSSNIGVPVIPIYGVVGSGKTTLARSVHNNSVIVERFDIRIWIDVPHNDFEVGDVLEKILESGNHQWMRYSSSEKQLHERVQNMFNKRSLFVFDDVRSIQAWETLYRALPKLHSGSYVLVTTRVRYVAEYISKKQSQSMHNMTLLNEDDSWAFFNKVISHRASSDREMMITEMVRCCNGLPGMIKYLALYLRSKKSDEEWEMVQQNTQAFISEFCCLVYKELPDLQPFFIYLGHFLENQLIDPEKLCHLLMIEGLLSTRQSVKGESMMDMTARYLKELARMGMVEVKPEEVPTTKKIFKACRFVQGMENLCVSNCEEKCFLKIIDLRREDCSLSSSDGPRRLVIYLGKHNVDIPTKVAKTIQSLRVVLLRNQHELVLLDKMLNLKEFGVIRILDFDGIDFQRQKLLTNISNLEFLRYLSFKGCILDELPSSICKLSYLRVFDLRVEGGVYEIKIPNVLWKLRRLKHLYLPLKFATQNGENLQLNNLTQLETLVNFNTSLCRANDVSTLCKLRYLEAKVENNFPDFKSITSYMRTSTSNECQLHCSIDITDLNCYAKEYSTVLKEFLSCEVLRTLQFKGFIGLLSPSPKISPNLTHLLLHKSCLKQTSMPILEKLPSLGILVLTDNAYVGEEMVCSASGFPQLKCLRLLNLSELQKIQVGNTAMPILSNIEINNLSELQRIQVENTAMPILSNIEINNCQKLVINSIPMLPRSIA</sequence>
<evidence type="ECO:0000259" key="8">
    <source>
        <dbReference type="Pfam" id="PF23598"/>
    </source>
</evidence>
<evidence type="ECO:0000256" key="4">
    <source>
        <dbReference type="ARBA" id="ARBA00022821"/>
    </source>
</evidence>
<dbReference type="Proteomes" id="UP000826656">
    <property type="component" value="Unassembled WGS sequence"/>
</dbReference>
<evidence type="ECO:0000313" key="9">
    <source>
        <dbReference type="EMBL" id="KAH0763480.1"/>
    </source>
</evidence>
<keyword evidence="5" id="KW-0175">Coiled coil</keyword>
<dbReference type="Gene3D" id="3.80.10.10">
    <property type="entry name" value="Ribonuclease Inhibitor"/>
    <property type="match status" value="2"/>
</dbReference>
<keyword evidence="2" id="KW-0433">Leucine-rich repeat</keyword>
<dbReference type="Gene3D" id="3.40.50.300">
    <property type="entry name" value="P-loop containing nucleotide triphosphate hydrolases"/>
    <property type="match status" value="1"/>
</dbReference>
<comment type="caution">
    <text evidence="9">The sequence shown here is derived from an EMBL/GenBank/DDBJ whole genome shotgun (WGS) entry which is preliminary data.</text>
</comment>
<dbReference type="InterPro" id="IPR042197">
    <property type="entry name" value="Apaf_helical"/>
</dbReference>
<dbReference type="InterPro" id="IPR032675">
    <property type="entry name" value="LRR_dom_sf"/>
</dbReference>
<evidence type="ECO:0000256" key="1">
    <source>
        <dbReference type="ARBA" id="ARBA00004170"/>
    </source>
</evidence>
<accession>A0ABQ7VKE2</accession>
<evidence type="ECO:0000313" key="10">
    <source>
        <dbReference type="Proteomes" id="UP000826656"/>
    </source>
</evidence>
<evidence type="ECO:0000256" key="3">
    <source>
        <dbReference type="ARBA" id="ARBA00022737"/>
    </source>
</evidence>
<comment type="subcellular location">
    <subcellularLocation>
        <location evidence="1">Membrane</location>
        <topology evidence="1">Peripheral membrane protein</topology>
    </subcellularLocation>
</comment>
<dbReference type="Pfam" id="PF00931">
    <property type="entry name" value="NB-ARC"/>
    <property type="match status" value="1"/>
</dbReference>
<dbReference type="PRINTS" id="PR00364">
    <property type="entry name" value="DISEASERSIST"/>
</dbReference>
<feature type="domain" description="NB-ARC" evidence="7">
    <location>
        <begin position="152"/>
        <end position="308"/>
    </location>
</feature>
<evidence type="ECO:0008006" key="11">
    <source>
        <dbReference type="Google" id="ProtNLM"/>
    </source>
</evidence>
<proteinExistence type="predicted"/>
<dbReference type="PANTHER" id="PTHR23155:SF1211">
    <property type="entry name" value="OS09G0313500 PROTEIN"/>
    <property type="match status" value="1"/>
</dbReference>
<evidence type="ECO:0000256" key="5">
    <source>
        <dbReference type="ARBA" id="ARBA00023054"/>
    </source>
</evidence>
<evidence type="ECO:0000256" key="6">
    <source>
        <dbReference type="ARBA" id="ARBA00023136"/>
    </source>
</evidence>
<dbReference type="SUPFAM" id="SSF52058">
    <property type="entry name" value="L domain-like"/>
    <property type="match status" value="1"/>
</dbReference>
<organism evidence="9 10">
    <name type="scientific">Solanum tuberosum</name>
    <name type="common">Potato</name>
    <dbReference type="NCBI Taxonomy" id="4113"/>
    <lineage>
        <taxon>Eukaryota</taxon>
        <taxon>Viridiplantae</taxon>
        <taxon>Streptophyta</taxon>
        <taxon>Embryophyta</taxon>
        <taxon>Tracheophyta</taxon>
        <taxon>Spermatophyta</taxon>
        <taxon>Magnoliopsida</taxon>
        <taxon>eudicotyledons</taxon>
        <taxon>Gunneridae</taxon>
        <taxon>Pentapetalae</taxon>
        <taxon>asterids</taxon>
        <taxon>lamiids</taxon>
        <taxon>Solanales</taxon>
        <taxon>Solanaceae</taxon>
        <taxon>Solanoideae</taxon>
        <taxon>Solaneae</taxon>
        <taxon>Solanum</taxon>
    </lineage>
</organism>
<feature type="domain" description="Disease resistance R13L4/SHOC-2-like LRR" evidence="8">
    <location>
        <begin position="527"/>
        <end position="841"/>
    </location>
</feature>
<gene>
    <name evidence="9" type="ORF">KY290_019553</name>
</gene>
<name>A0ABQ7VKE2_SOLTU</name>
<protein>
    <recommendedName>
        <fullName evidence="11">NB-ARC domain-containing protein</fullName>
    </recommendedName>
</protein>
<dbReference type="PANTHER" id="PTHR23155">
    <property type="entry name" value="DISEASE RESISTANCE PROTEIN RP"/>
    <property type="match status" value="1"/>
</dbReference>
<keyword evidence="6" id="KW-0472">Membrane</keyword>
<evidence type="ECO:0000259" key="7">
    <source>
        <dbReference type="Pfam" id="PF00931"/>
    </source>
</evidence>
<dbReference type="InterPro" id="IPR027417">
    <property type="entry name" value="P-loop_NTPase"/>
</dbReference>
<dbReference type="InterPro" id="IPR002182">
    <property type="entry name" value="NB-ARC"/>
</dbReference>